<keyword evidence="4" id="KW-0653">Protein transport</keyword>
<dbReference type="GO" id="GO:0016020">
    <property type="term" value="C:membrane"/>
    <property type="evidence" value="ECO:0007669"/>
    <property type="project" value="UniProtKB-SubCell"/>
</dbReference>
<keyword evidence="3 7" id="KW-0812">Transmembrane</keyword>
<feature type="transmembrane region" description="Helical" evidence="7">
    <location>
        <begin position="396"/>
        <end position="414"/>
    </location>
</feature>
<keyword evidence="9" id="KW-1185">Reference proteome</keyword>
<feature type="transmembrane region" description="Helical" evidence="7">
    <location>
        <begin position="426"/>
        <end position="447"/>
    </location>
</feature>
<accession>A0A3S1BBI9</accession>
<comment type="similarity">
    <text evidence="2">Belongs to the major facilitator superfamily. Proton-dependent oligopeptide transporter (POT/PTR) (TC 2.A.17) family.</text>
</comment>
<feature type="transmembrane region" description="Helical" evidence="7">
    <location>
        <begin position="36"/>
        <end position="54"/>
    </location>
</feature>
<evidence type="ECO:0000256" key="4">
    <source>
        <dbReference type="ARBA" id="ARBA00022856"/>
    </source>
</evidence>
<dbReference type="GO" id="GO:0015833">
    <property type="term" value="P:peptide transport"/>
    <property type="evidence" value="ECO:0007669"/>
    <property type="project" value="UniProtKB-KW"/>
</dbReference>
<evidence type="ECO:0000256" key="7">
    <source>
        <dbReference type="SAM" id="Phobius"/>
    </source>
</evidence>
<evidence type="ECO:0000256" key="1">
    <source>
        <dbReference type="ARBA" id="ARBA00004141"/>
    </source>
</evidence>
<dbReference type="OrthoDB" id="205993at2759"/>
<dbReference type="InterPro" id="IPR000109">
    <property type="entry name" value="POT_fam"/>
</dbReference>
<protein>
    <submittedName>
        <fullName evidence="8">Uncharacterized protein</fullName>
    </submittedName>
</protein>
<evidence type="ECO:0000256" key="2">
    <source>
        <dbReference type="ARBA" id="ARBA00005982"/>
    </source>
</evidence>
<dbReference type="Gene3D" id="1.20.1250.20">
    <property type="entry name" value="MFS general substrate transporter like domains"/>
    <property type="match status" value="2"/>
</dbReference>
<dbReference type="Pfam" id="PF00854">
    <property type="entry name" value="PTR2"/>
    <property type="match status" value="2"/>
</dbReference>
<dbReference type="STRING" id="188477.A0A3S1BBI9"/>
<keyword evidence="6 7" id="KW-0472">Membrane</keyword>
<dbReference type="Proteomes" id="UP000271974">
    <property type="component" value="Unassembled WGS sequence"/>
</dbReference>
<sequence length="488" mass="54367">ACNGSTVEYFHCSTLKTPSSKSSRLPKADFVSDVKALLKVLWLFLPLPLFWALFDQQGSRWTLQAVDMNGDMGMLGRLKPDQMQVLNPILILLLIPLFEQFVYPCLDRIKVPNRPLQRICVGMLLCSASFGLAGFVQLKLEAGKESSLNGQSVIRFMNAASCNTTVKTTFYSGTLPVGEISPSQHISGGDFELTGSCDAESRPIEAFSHSFTTHRDVGYRIVIFSPDRENISSVMFQDERKHDKDGKALVSFAALFPVTYTIESVNVSLREFKHGKASQHLEINEQVWIGNASEFLVVEPGRYQVLLEGNIIRSLIWFGSGSVQTVVLTPVASKHFDQKWSAVDVLQFVTVQENKVSMFWQIPQYVVITCGEILFSITGLSFAYSQAPDSMKSVLQAAWLMTVAVGNLIVIIVAESRVVPEQSSEFFIFSCVMFLDTLVFGVMAYFYTGYSVSDKKGEYLILNDRKMLVDVIADCNGSDEELRGDKES</sequence>
<keyword evidence="4" id="KW-0813">Transport</keyword>
<feature type="transmembrane region" description="Helical" evidence="7">
    <location>
        <begin position="85"/>
        <end position="103"/>
    </location>
</feature>
<evidence type="ECO:0000313" key="8">
    <source>
        <dbReference type="EMBL" id="RUS80228.1"/>
    </source>
</evidence>
<keyword evidence="4" id="KW-0571">Peptide transport</keyword>
<dbReference type="GO" id="GO:0022857">
    <property type="term" value="F:transmembrane transporter activity"/>
    <property type="evidence" value="ECO:0007669"/>
    <property type="project" value="InterPro"/>
</dbReference>
<evidence type="ECO:0000256" key="3">
    <source>
        <dbReference type="ARBA" id="ARBA00022692"/>
    </source>
</evidence>
<dbReference type="AlphaFoldDB" id="A0A3S1BBI9"/>
<feature type="non-terminal residue" evidence="8">
    <location>
        <position position="1"/>
    </location>
</feature>
<comment type="subcellular location">
    <subcellularLocation>
        <location evidence="1">Membrane</location>
        <topology evidence="1">Multi-pass membrane protein</topology>
    </subcellularLocation>
</comment>
<evidence type="ECO:0000256" key="5">
    <source>
        <dbReference type="ARBA" id="ARBA00022989"/>
    </source>
</evidence>
<keyword evidence="5 7" id="KW-1133">Transmembrane helix</keyword>
<comment type="caution">
    <text evidence="8">The sequence shown here is derived from an EMBL/GenBank/DDBJ whole genome shotgun (WGS) entry which is preliminary data.</text>
</comment>
<gene>
    <name evidence="8" type="ORF">EGW08_011993</name>
</gene>
<dbReference type="EMBL" id="RQTK01000403">
    <property type="protein sequence ID" value="RUS80228.1"/>
    <property type="molecule type" value="Genomic_DNA"/>
</dbReference>
<evidence type="ECO:0000313" key="9">
    <source>
        <dbReference type="Proteomes" id="UP000271974"/>
    </source>
</evidence>
<reference evidence="8 9" key="1">
    <citation type="submission" date="2019-01" db="EMBL/GenBank/DDBJ databases">
        <title>A draft genome assembly of the solar-powered sea slug Elysia chlorotica.</title>
        <authorList>
            <person name="Cai H."/>
            <person name="Li Q."/>
            <person name="Fang X."/>
            <person name="Li J."/>
            <person name="Curtis N.E."/>
            <person name="Altenburger A."/>
            <person name="Shibata T."/>
            <person name="Feng M."/>
            <person name="Maeda T."/>
            <person name="Schwartz J.A."/>
            <person name="Shigenobu S."/>
            <person name="Lundholm N."/>
            <person name="Nishiyama T."/>
            <person name="Yang H."/>
            <person name="Hasebe M."/>
            <person name="Li S."/>
            <person name="Pierce S.K."/>
            <person name="Wang J."/>
        </authorList>
    </citation>
    <scope>NUCLEOTIDE SEQUENCE [LARGE SCALE GENOMIC DNA]</scope>
    <source>
        <strain evidence="8">EC2010</strain>
        <tissue evidence="8">Whole organism of an adult</tissue>
    </source>
</reference>
<evidence type="ECO:0000256" key="6">
    <source>
        <dbReference type="ARBA" id="ARBA00023136"/>
    </source>
</evidence>
<name>A0A3S1BBI9_ELYCH</name>
<proteinExistence type="inferred from homology"/>
<dbReference type="InterPro" id="IPR036259">
    <property type="entry name" value="MFS_trans_sf"/>
</dbReference>
<feature type="transmembrane region" description="Helical" evidence="7">
    <location>
        <begin position="365"/>
        <end position="384"/>
    </location>
</feature>
<organism evidence="8 9">
    <name type="scientific">Elysia chlorotica</name>
    <name type="common">Eastern emerald elysia</name>
    <name type="synonym">Sea slug</name>
    <dbReference type="NCBI Taxonomy" id="188477"/>
    <lineage>
        <taxon>Eukaryota</taxon>
        <taxon>Metazoa</taxon>
        <taxon>Spiralia</taxon>
        <taxon>Lophotrochozoa</taxon>
        <taxon>Mollusca</taxon>
        <taxon>Gastropoda</taxon>
        <taxon>Heterobranchia</taxon>
        <taxon>Euthyneura</taxon>
        <taxon>Panpulmonata</taxon>
        <taxon>Sacoglossa</taxon>
        <taxon>Placobranchoidea</taxon>
        <taxon>Plakobranchidae</taxon>
        <taxon>Elysia</taxon>
    </lineage>
</organism>
<dbReference type="PANTHER" id="PTHR11654">
    <property type="entry name" value="OLIGOPEPTIDE TRANSPORTER-RELATED"/>
    <property type="match status" value="1"/>
</dbReference>